<dbReference type="GeneID" id="5855350"/>
<dbReference type="Proteomes" id="UP000008837">
    <property type="component" value="Unassembled WGS sequence"/>
</dbReference>
<comment type="subcellular location">
    <subcellularLocation>
        <location evidence="1 7">Nucleus</location>
    </subcellularLocation>
</comment>
<sequence>MKPCIYNSVKAPTDGLLDSKYLLNLSDMGAEMTRQMRLKADAFDVDEFMHLVSRLLGAGIVPLQGSSLDAETSMETANTESWDWARLGRLAVRHSRRVPIADHLLGPLQVTPRHRKVTRTSRLDTDAVQTAPSQLNLSDMAQSENETSKLVLDIERRLEACSDGEKGVNLFQFALNPHSFGESVENLFYISFLIRDGKAAIVENDEGDPMLSMYRDDMKEKMSIMLTMLQCCQRSPQMRIVKQD</sequence>
<dbReference type="InterPro" id="IPR027786">
    <property type="entry name" value="Nse4/EID"/>
</dbReference>
<accession>A8Q0J5</accession>
<organism evidence="10 11">
    <name type="scientific">Malassezia globosa (strain ATCC MYA-4612 / CBS 7966)</name>
    <name type="common">Dandruff-associated fungus</name>
    <dbReference type="NCBI Taxonomy" id="425265"/>
    <lineage>
        <taxon>Eukaryota</taxon>
        <taxon>Fungi</taxon>
        <taxon>Dikarya</taxon>
        <taxon>Basidiomycota</taxon>
        <taxon>Ustilaginomycotina</taxon>
        <taxon>Malasseziomycetes</taxon>
        <taxon>Malasseziales</taxon>
        <taxon>Malasseziaceae</taxon>
        <taxon>Malassezia</taxon>
    </lineage>
</organism>
<gene>
    <name evidence="10" type="ORF">MGL_2042</name>
</gene>
<feature type="domain" description="Non-structural maintenance of chromosome element 4 C-terminal" evidence="8">
    <location>
        <begin position="168"/>
        <end position="219"/>
    </location>
</feature>
<dbReference type="OrthoDB" id="361242at2759"/>
<keyword evidence="3 7" id="KW-0227">DNA damage</keyword>
<keyword evidence="11" id="KW-1185">Reference proteome</keyword>
<dbReference type="Pfam" id="PF15412">
    <property type="entry name" value="Nse4-Nse3_bdg"/>
    <property type="match status" value="1"/>
</dbReference>
<comment type="caution">
    <text evidence="10">The sequence shown here is derived from an EMBL/GenBank/DDBJ whole genome shotgun (WGS) entry which is preliminary data.</text>
</comment>
<dbReference type="InParanoid" id="A8Q0J5"/>
<dbReference type="GO" id="GO:0030915">
    <property type="term" value="C:Smc5-Smc6 complex"/>
    <property type="evidence" value="ECO:0007669"/>
    <property type="project" value="UniProtKB-UniRule"/>
</dbReference>
<keyword evidence="6 7" id="KW-0539">Nucleus</keyword>
<evidence type="ECO:0000313" key="10">
    <source>
        <dbReference type="EMBL" id="EDP43829.1"/>
    </source>
</evidence>
<evidence type="ECO:0000256" key="6">
    <source>
        <dbReference type="ARBA" id="ARBA00023242"/>
    </source>
</evidence>
<dbReference type="PANTHER" id="PTHR16140">
    <property type="entry name" value="NON-STRUCTURAL MAINTENANCE OF CHROMOSOMES ELEMENT 4"/>
    <property type="match status" value="1"/>
</dbReference>
<dbReference type="GO" id="GO:0005634">
    <property type="term" value="C:nucleus"/>
    <property type="evidence" value="ECO:0007669"/>
    <property type="project" value="UniProtKB-SubCell"/>
</dbReference>
<proteinExistence type="inferred from homology"/>
<dbReference type="VEuPathDB" id="FungiDB:MGL_2042"/>
<evidence type="ECO:0000259" key="8">
    <source>
        <dbReference type="Pfam" id="PF08743"/>
    </source>
</evidence>
<name>A8Q0J5_MALGO</name>
<evidence type="ECO:0000256" key="7">
    <source>
        <dbReference type="RuleBase" id="RU365071"/>
    </source>
</evidence>
<dbReference type="GO" id="GO:0006281">
    <property type="term" value="P:DNA repair"/>
    <property type="evidence" value="ECO:0007669"/>
    <property type="project" value="UniProtKB-UniRule"/>
</dbReference>
<dbReference type="EMBL" id="AAYY01000006">
    <property type="protein sequence ID" value="EDP43829.1"/>
    <property type="molecule type" value="Genomic_DNA"/>
</dbReference>
<evidence type="ECO:0000256" key="2">
    <source>
        <dbReference type="ARBA" id="ARBA00008997"/>
    </source>
</evidence>
<dbReference type="OMA" id="TANTESW"/>
<evidence type="ECO:0000256" key="5">
    <source>
        <dbReference type="ARBA" id="ARBA00023204"/>
    </source>
</evidence>
<keyword evidence="5 7" id="KW-0234">DNA repair</keyword>
<dbReference type="FunCoup" id="A8Q0J5">
    <property type="interactions" value="223"/>
</dbReference>
<protein>
    <recommendedName>
        <fullName evidence="7">Non-structural maintenance of chromosomes element 4</fullName>
    </recommendedName>
</protein>
<reference evidence="10 11" key="1">
    <citation type="journal article" date="2007" name="Proc. Natl. Acad. Sci. U.S.A.">
        <title>Dandruff-associated Malassezia genomes reveal convergent and divergent virulence traits shared with plant and human fungal pathogens.</title>
        <authorList>
            <person name="Xu J."/>
            <person name="Saunders C.W."/>
            <person name="Hu P."/>
            <person name="Grant R.A."/>
            <person name="Boekhout T."/>
            <person name="Kuramae E.E."/>
            <person name="Kronstad J.W."/>
            <person name="Deangelis Y.M."/>
            <person name="Reeder N.L."/>
            <person name="Johnstone K.R."/>
            <person name="Leland M."/>
            <person name="Fieno A.M."/>
            <person name="Begley W.M."/>
            <person name="Sun Y."/>
            <person name="Lacey M.P."/>
            <person name="Chaudhary T."/>
            <person name="Keough T."/>
            <person name="Chu L."/>
            <person name="Sears R."/>
            <person name="Yuan B."/>
            <person name="Dawson T.L.Jr."/>
        </authorList>
    </citation>
    <scope>NUCLEOTIDE SEQUENCE [LARGE SCALE GENOMIC DNA]</scope>
    <source>
        <strain evidence="11">ATCC MYA-4612 / CBS 7966</strain>
    </source>
</reference>
<evidence type="ECO:0000313" key="11">
    <source>
        <dbReference type="Proteomes" id="UP000008837"/>
    </source>
</evidence>
<dbReference type="InterPro" id="IPR029225">
    <property type="entry name" value="Nse4_Nse3-bd"/>
</dbReference>
<evidence type="ECO:0000256" key="4">
    <source>
        <dbReference type="ARBA" id="ARBA00023172"/>
    </source>
</evidence>
<comment type="function">
    <text evidence="7">Component of the SMC5-SMC6 complex, that promotes sister chromatid alignment after DNA damage and facilitates double-stranded DNA breaks (DSBs) repair via homologous recombination between sister chromatids.</text>
</comment>
<dbReference type="Pfam" id="PF08743">
    <property type="entry name" value="Nse4_C"/>
    <property type="match status" value="1"/>
</dbReference>
<comment type="similarity">
    <text evidence="2 7">Belongs to the NSE4 family.</text>
</comment>
<evidence type="ECO:0000256" key="3">
    <source>
        <dbReference type="ARBA" id="ARBA00022763"/>
    </source>
</evidence>
<dbReference type="InterPro" id="IPR014854">
    <property type="entry name" value="Nse4_C"/>
</dbReference>
<keyword evidence="4 7" id="KW-0233">DNA recombination</keyword>
<dbReference type="GO" id="GO:0006310">
    <property type="term" value="P:DNA recombination"/>
    <property type="evidence" value="ECO:0007669"/>
    <property type="project" value="UniProtKB-UniRule"/>
</dbReference>
<comment type="subunit">
    <text evidence="7">Component of the SMC5-SMC6 complex.</text>
</comment>
<dbReference type="STRING" id="425265.A8Q0J5"/>
<dbReference type="KEGG" id="mgl:MGL_2042"/>
<dbReference type="AlphaFoldDB" id="A8Q0J5"/>
<evidence type="ECO:0000256" key="1">
    <source>
        <dbReference type="ARBA" id="ARBA00004123"/>
    </source>
</evidence>
<dbReference type="RefSeq" id="XP_001731043.1">
    <property type="nucleotide sequence ID" value="XM_001730991.1"/>
</dbReference>
<feature type="domain" description="Nse4/EID protein Nse3/MAGE-binding" evidence="9">
    <location>
        <begin position="18"/>
        <end position="56"/>
    </location>
</feature>
<dbReference type="PANTHER" id="PTHR16140:SF0">
    <property type="entry name" value="NON-STRUCTURAL MAINTENANCE OF CHROMOSOMES ELEMENT 4"/>
    <property type="match status" value="1"/>
</dbReference>
<evidence type="ECO:0000259" key="9">
    <source>
        <dbReference type="Pfam" id="PF15412"/>
    </source>
</evidence>